<keyword evidence="4" id="KW-1185">Reference proteome</keyword>
<dbReference type="InterPro" id="IPR027417">
    <property type="entry name" value="P-loop_NTPase"/>
</dbReference>
<dbReference type="Proteomes" id="UP001050691">
    <property type="component" value="Unassembled WGS sequence"/>
</dbReference>
<comment type="caution">
    <text evidence="3">The sequence shown here is derived from an EMBL/GenBank/DDBJ whole genome shotgun (WGS) entry which is preliminary data.</text>
</comment>
<accession>A0AAV5APH3</accession>
<dbReference type="AlphaFoldDB" id="A0AAV5APH3"/>
<dbReference type="PANTHER" id="PTHR18934:SF83">
    <property type="entry name" value="PRE-MRNA-SPLICING FACTOR ATP-DEPENDENT RNA HELICASE DHX16"/>
    <property type="match status" value="1"/>
</dbReference>
<dbReference type="GO" id="GO:0003723">
    <property type="term" value="F:RNA binding"/>
    <property type="evidence" value="ECO:0007669"/>
    <property type="project" value="TreeGrafter"/>
</dbReference>
<proteinExistence type="predicted"/>
<comment type="catalytic activity">
    <reaction evidence="1">
        <text>ATP + H2O = ADP + phosphate + H(+)</text>
        <dbReference type="Rhea" id="RHEA:13065"/>
        <dbReference type="ChEBI" id="CHEBI:15377"/>
        <dbReference type="ChEBI" id="CHEBI:15378"/>
        <dbReference type="ChEBI" id="CHEBI:30616"/>
        <dbReference type="ChEBI" id="CHEBI:43474"/>
        <dbReference type="ChEBI" id="CHEBI:456216"/>
        <dbReference type="EC" id="3.6.4.13"/>
    </reaction>
</comment>
<evidence type="ECO:0000259" key="2">
    <source>
        <dbReference type="SMART" id="SM00847"/>
    </source>
</evidence>
<evidence type="ECO:0000313" key="4">
    <source>
        <dbReference type="Proteomes" id="UP001050691"/>
    </source>
</evidence>
<dbReference type="GO" id="GO:0003724">
    <property type="term" value="F:RNA helicase activity"/>
    <property type="evidence" value="ECO:0007669"/>
    <property type="project" value="UniProtKB-EC"/>
</dbReference>
<dbReference type="InterPro" id="IPR007502">
    <property type="entry name" value="Helicase-assoc_dom"/>
</dbReference>
<evidence type="ECO:0000313" key="3">
    <source>
        <dbReference type="EMBL" id="GJJ15672.1"/>
    </source>
</evidence>
<dbReference type="PANTHER" id="PTHR18934">
    <property type="entry name" value="ATP-DEPENDENT RNA HELICASE"/>
    <property type="match status" value="1"/>
</dbReference>
<dbReference type="Gene3D" id="3.40.50.300">
    <property type="entry name" value="P-loop containing nucleotide triphosphate hydrolases"/>
    <property type="match status" value="2"/>
</dbReference>
<protein>
    <recommendedName>
        <fullName evidence="2">Helicase-associated domain-containing protein</fullName>
    </recommendedName>
</protein>
<dbReference type="SMART" id="SM00847">
    <property type="entry name" value="HA2"/>
    <property type="match status" value="1"/>
</dbReference>
<evidence type="ECO:0000256" key="1">
    <source>
        <dbReference type="ARBA" id="ARBA00047984"/>
    </source>
</evidence>
<name>A0AAV5APH3_9AGAM</name>
<organism evidence="3 4">
    <name type="scientific">Clathrus columnatus</name>
    <dbReference type="NCBI Taxonomy" id="1419009"/>
    <lineage>
        <taxon>Eukaryota</taxon>
        <taxon>Fungi</taxon>
        <taxon>Dikarya</taxon>
        <taxon>Basidiomycota</taxon>
        <taxon>Agaricomycotina</taxon>
        <taxon>Agaricomycetes</taxon>
        <taxon>Phallomycetidae</taxon>
        <taxon>Phallales</taxon>
        <taxon>Clathraceae</taxon>
        <taxon>Clathrus</taxon>
    </lineage>
</organism>
<dbReference type="Gene3D" id="1.20.120.1080">
    <property type="match status" value="1"/>
</dbReference>
<sequence>MSAKDKIMDLREAKKRDIEAPHNVLAKSVEETRKFLPIYHHRDQLLGAMREHQVLTIVAETGSDNITHLPNAFRKPGYTKDGSKVGCTQPRRIAVDIARFRSEFRILISNATVDANEVADYFDGAPVVYIPGRRYSMDLHYIPQPTICMRQLRLSANDLIGFGASVCTRGPERDKAELTKQGRRMAEFPLDPMLSKAVFASEQHGTDELLFLCFPNLDRIFYRPKDKKLRADQARQNFVHPGGDHFTLLNLWE</sequence>
<dbReference type="GO" id="GO:0071013">
    <property type="term" value="C:catalytic step 2 spliceosome"/>
    <property type="evidence" value="ECO:0007669"/>
    <property type="project" value="TreeGrafter"/>
</dbReference>
<feature type="domain" description="Helicase-associated" evidence="2">
    <location>
        <begin position="154"/>
        <end position="249"/>
    </location>
</feature>
<reference evidence="3" key="1">
    <citation type="submission" date="2021-10" db="EMBL/GenBank/DDBJ databases">
        <title>De novo Genome Assembly of Clathrus columnatus (Basidiomycota, Fungi) Using Illumina and Nanopore Sequence Data.</title>
        <authorList>
            <person name="Ogiso-Tanaka E."/>
            <person name="Itagaki H."/>
            <person name="Hosoya T."/>
            <person name="Hosaka K."/>
        </authorList>
    </citation>
    <scope>NUCLEOTIDE SEQUENCE</scope>
    <source>
        <strain evidence="3">MO-923</strain>
    </source>
</reference>
<dbReference type="EMBL" id="BPWL01000011">
    <property type="protein sequence ID" value="GJJ15672.1"/>
    <property type="molecule type" value="Genomic_DNA"/>
</dbReference>
<gene>
    <name evidence="3" type="ORF">Clacol_009950</name>
</gene>